<name>A0A0N0VAH6_STRSU</name>
<feature type="compositionally biased region" description="Basic and acidic residues" evidence="9">
    <location>
        <begin position="31"/>
        <end position="43"/>
    </location>
</feature>
<dbReference type="Gene3D" id="3.40.50.10960">
    <property type="match status" value="1"/>
</dbReference>
<keyword evidence="5 8" id="KW-1133">Transmembrane helix</keyword>
<keyword evidence="7 8" id="KW-0131">Cell cycle</keyword>
<evidence type="ECO:0000313" key="11">
    <source>
        <dbReference type="Proteomes" id="UP000075182"/>
    </source>
</evidence>
<dbReference type="PANTHER" id="PTHR37820">
    <property type="entry name" value="CELL DIVISION PROTEIN DIVIB"/>
    <property type="match status" value="1"/>
</dbReference>
<keyword evidence="6 8" id="KW-0472">Membrane</keyword>
<dbReference type="InterPro" id="IPR034746">
    <property type="entry name" value="POTRA"/>
</dbReference>
<dbReference type="GO" id="GO:0032153">
    <property type="term" value="C:cell division site"/>
    <property type="evidence" value="ECO:0007669"/>
    <property type="project" value="UniProtKB-UniRule"/>
</dbReference>
<dbReference type="PATRIC" id="fig|1307.472.peg.526"/>
<dbReference type="Pfam" id="PF08478">
    <property type="entry name" value="POTRA_1"/>
    <property type="match status" value="1"/>
</dbReference>
<keyword evidence="2 8" id="KW-1003">Cell membrane</keyword>
<evidence type="ECO:0000256" key="7">
    <source>
        <dbReference type="ARBA" id="ARBA00023306"/>
    </source>
</evidence>
<dbReference type="EMBL" id="FIMD01000005">
    <property type="protein sequence ID" value="CYX63230.1"/>
    <property type="molecule type" value="Genomic_DNA"/>
</dbReference>
<evidence type="ECO:0000256" key="5">
    <source>
        <dbReference type="ARBA" id="ARBA00022989"/>
    </source>
</evidence>
<evidence type="ECO:0000256" key="2">
    <source>
        <dbReference type="ARBA" id="ARBA00022475"/>
    </source>
</evidence>
<reference evidence="10 11" key="1">
    <citation type="submission" date="2016-02" db="EMBL/GenBank/DDBJ databases">
        <authorList>
            <consortium name="Pathogen Informatics"/>
        </authorList>
    </citation>
    <scope>NUCLEOTIDE SEQUENCE [LARGE SCALE GENOMIC DNA]</scope>
    <source>
        <strain evidence="10 11">SS999</strain>
    </source>
</reference>
<evidence type="ECO:0000256" key="8">
    <source>
        <dbReference type="HAMAP-Rule" id="MF_00912"/>
    </source>
</evidence>
<sequence>MTEKDSNVEESVLEVEQASQVELDSEQISPAEKESVLAEEKGLSTDVSTDVDIPEMTAPDDEKSAFFEQWKARHQAYLAHKDAAEIQAVDEGQTEQENPEAKKSKRVLFQGIERKTESLKSKKETGEKVQTLKVDIPSKVVWKAIPVLVTSLLLAALALYFISPTSKKKQIEVVGNERLTAEQVENYSLISPDDYNVTVALHADAYAKNIKKNSSSVETATIKFQFPATFTIHIKEYAIIGYIQQQSQWYPVLSSGEIGGEPISQDSMPEGYTTINLSDKELIKELAIELGKIDTGIRSAIQTINLTPSKVTADLLTLNMADGNTVLVPLSEISQKLPYYTKIAAEVTVPTTIDMEVGIYRYAS</sequence>
<dbReference type="Proteomes" id="UP000075182">
    <property type="component" value="Unassembled WGS sequence"/>
</dbReference>
<evidence type="ECO:0000313" key="10">
    <source>
        <dbReference type="EMBL" id="CYX63230.1"/>
    </source>
</evidence>
<keyword evidence="3 8" id="KW-0132">Cell division</keyword>
<dbReference type="HAMAP" id="MF_00912">
    <property type="entry name" value="DivIB"/>
    <property type="match status" value="1"/>
</dbReference>
<feature type="compositionally biased region" description="Polar residues" evidence="9">
    <location>
        <begin position="17"/>
        <end position="28"/>
    </location>
</feature>
<evidence type="ECO:0000256" key="6">
    <source>
        <dbReference type="ARBA" id="ARBA00023136"/>
    </source>
</evidence>
<dbReference type="InterPro" id="IPR050487">
    <property type="entry name" value="FtsQ_DivIB"/>
</dbReference>
<keyword evidence="4 8" id="KW-0812">Transmembrane</keyword>
<evidence type="ECO:0000256" key="1">
    <source>
        <dbReference type="ARBA" id="ARBA00004370"/>
    </source>
</evidence>
<dbReference type="RefSeq" id="WP_024394473.1">
    <property type="nucleotide sequence ID" value="NZ_BDMJ01000004.1"/>
</dbReference>
<feature type="transmembrane region" description="Helical" evidence="8">
    <location>
        <begin position="140"/>
        <end position="162"/>
    </location>
</feature>
<organism evidence="10 11">
    <name type="scientific">Streptococcus suis</name>
    <dbReference type="NCBI Taxonomy" id="1307"/>
    <lineage>
        <taxon>Bacteria</taxon>
        <taxon>Bacillati</taxon>
        <taxon>Bacillota</taxon>
        <taxon>Bacilli</taxon>
        <taxon>Lactobacillales</taxon>
        <taxon>Streptococcaceae</taxon>
        <taxon>Streptococcus</taxon>
    </lineage>
</organism>
<accession>A0A0N0VAH6</accession>
<dbReference type="GO" id="GO:0043093">
    <property type="term" value="P:FtsZ-dependent cytokinesis"/>
    <property type="evidence" value="ECO:0007669"/>
    <property type="project" value="UniProtKB-UniRule"/>
</dbReference>
<evidence type="ECO:0000256" key="9">
    <source>
        <dbReference type="SAM" id="MobiDB-lite"/>
    </source>
</evidence>
<dbReference type="Pfam" id="PF03799">
    <property type="entry name" value="FtsQ_DivIB_C"/>
    <property type="match status" value="1"/>
</dbReference>
<dbReference type="PROSITE" id="PS51779">
    <property type="entry name" value="POTRA"/>
    <property type="match status" value="1"/>
</dbReference>
<dbReference type="PANTHER" id="PTHR37820:SF1">
    <property type="entry name" value="CELL DIVISION PROTEIN FTSQ"/>
    <property type="match status" value="1"/>
</dbReference>
<dbReference type="GO" id="GO:0005886">
    <property type="term" value="C:plasma membrane"/>
    <property type="evidence" value="ECO:0007669"/>
    <property type="project" value="UniProtKB-SubCell"/>
</dbReference>
<protein>
    <recommendedName>
        <fullName evidence="8">Cell division protein DivIB</fullName>
    </recommendedName>
</protein>
<gene>
    <name evidence="8 10" type="primary">divIB</name>
    <name evidence="10" type="ORF">ERS132536_01007</name>
</gene>
<dbReference type="InterPro" id="IPR013685">
    <property type="entry name" value="POTRA_FtsQ_type"/>
</dbReference>
<evidence type="ECO:0000256" key="4">
    <source>
        <dbReference type="ARBA" id="ARBA00022692"/>
    </source>
</evidence>
<feature type="region of interest" description="Disordered" evidence="9">
    <location>
        <begin position="1"/>
        <end position="60"/>
    </location>
</feature>
<comment type="subcellular location">
    <subcellularLocation>
        <location evidence="8">Cell membrane</location>
        <topology evidence="8">Single-pass type II membrane protein</topology>
    </subcellularLocation>
    <subcellularLocation>
        <location evidence="1">Membrane</location>
    </subcellularLocation>
    <text evidence="8">Localizes to the division septum.</text>
</comment>
<evidence type="ECO:0000256" key="3">
    <source>
        <dbReference type="ARBA" id="ARBA00022618"/>
    </source>
</evidence>
<dbReference type="InterPro" id="IPR026580">
    <property type="entry name" value="DivIB"/>
</dbReference>
<comment type="function">
    <text evidence="8">Cell division protein that may be involved in stabilizing or promoting the assembly of the division complex.</text>
</comment>
<proteinExistence type="inferred from homology"/>
<dbReference type="AlphaFoldDB" id="A0A0N0VAH6"/>
<dbReference type="InterPro" id="IPR005548">
    <property type="entry name" value="Cell_div_FtsQ/DivIB_C"/>
</dbReference>
<comment type="similarity">
    <text evidence="8">Belongs to the FtsQ/DivIB family. DivIB subfamily.</text>
</comment>